<dbReference type="GO" id="GO:0043024">
    <property type="term" value="F:ribosomal small subunit binding"/>
    <property type="evidence" value="ECO:0007669"/>
    <property type="project" value="TreeGrafter"/>
</dbReference>
<dbReference type="SUPFAM" id="SSF52540">
    <property type="entry name" value="P-loop containing nucleoside triphosphate hydrolases"/>
    <property type="match status" value="1"/>
</dbReference>
<accession>A0A0B0DFF1</accession>
<evidence type="ECO:0000313" key="3">
    <source>
        <dbReference type="EMBL" id="KHE73974.1"/>
    </source>
</evidence>
<evidence type="ECO:0000256" key="1">
    <source>
        <dbReference type="SAM" id="Phobius"/>
    </source>
</evidence>
<dbReference type="AlphaFoldDB" id="A0A0B0DFF1"/>
<organism evidence="3 4">
    <name type="scientific">Kocuria marina</name>
    <dbReference type="NCBI Taxonomy" id="223184"/>
    <lineage>
        <taxon>Bacteria</taxon>
        <taxon>Bacillati</taxon>
        <taxon>Actinomycetota</taxon>
        <taxon>Actinomycetes</taxon>
        <taxon>Micrococcales</taxon>
        <taxon>Micrococcaceae</taxon>
        <taxon>Kocuria</taxon>
    </lineage>
</organism>
<dbReference type="PANTHER" id="PTHR42698:SF1">
    <property type="entry name" value="GTPASE ERA, MITOCHONDRIAL"/>
    <property type="match status" value="1"/>
</dbReference>
<dbReference type="InterPro" id="IPR006073">
    <property type="entry name" value="GTP-bd"/>
</dbReference>
<keyword evidence="1" id="KW-0812">Transmembrane</keyword>
<dbReference type="eggNOG" id="COG0699">
    <property type="taxonomic scope" value="Bacteria"/>
</dbReference>
<sequence length="555" mass="59711">MSPRPRDQDVSLSDRISGLAQAVEIAQGRLDAEVIQGARETLERAAQRRALSADHTVVGFFGATGSGKSSLFNAVVGQDLARSAARRPTTSAPLAAIWGDEGSQPLLDWLDVADRRVVGPALSTSTGRGRKASTTSGGLVLLDLPDFDSVTREHRQIVQRMVGLVDVVVWVVDPQKYADAVLHQDFVQPLARHGAVTMVVLNQADRLDERDVPSVLASLTELVAQDGLPATGPSAPVAVSALTGQGVPQLRDRIHAVAAQRAAAGQRLEADVIHSAGELARAAGEGDPRGITKDASERLTAGLARAAGIDLVADAAARSYRLRAGRHTGWIATRWLTRLRKDPLKRLHIESHDKHSDPGVHRTSLPPMNASQKAAADSAVRGFADDVSQGAGEPWRRSIRGAARSNEQRLPDALDQAVARTKFSARGASWWWIVFDVLQWLAMLVTVLGLLWLLGLFLAEYFQIPLPPPPTVEGFPLPVPTLMVLAGVVLALFLALTGAVIASLASRVRASRVRRRLQRSVRTTAEETVQVPVEHELAAHREFTEAVARAGLTRR</sequence>
<dbReference type="GO" id="GO:0019843">
    <property type="term" value="F:rRNA binding"/>
    <property type="evidence" value="ECO:0007669"/>
    <property type="project" value="TreeGrafter"/>
</dbReference>
<dbReference type="Pfam" id="PF01926">
    <property type="entry name" value="MMR_HSR1"/>
    <property type="match status" value="1"/>
</dbReference>
<dbReference type="Proteomes" id="UP000030664">
    <property type="component" value="Unassembled WGS sequence"/>
</dbReference>
<dbReference type="GO" id="GO:0000028">
    <property type="term" value="P:ribosomal small subunit assembly"/>
    <property type="evidence" value="ECO:0007669"/>
    <property type="project" value="TreeGrafter"/>
</dbReference>
<proteinExistence type="predicted"/>
<evidence type="ECO:0000259" key="2">
    <source>
        <dbReference type="Pfam" id="PF01926"/>
    </source>
</evidence>
<keyword evidence="1" id="KW-0472">Membrane</keyword>
<dbReference type="STRING" id="223184.AS25_09340"/>
<dbReference type="Gene3D" id="3.40.50.300">
    <property type="entry name" value="P-loop containing nucleotide triphosphate hydrolases"/>
    <property type="match status" value="1"/>
</dbReference>
<dbReference type="RefSeq" id="WP_035964603.1">
    <property type="nucleotide sequence ID" value="NZ_JROM01000041.1"/>
</dbReference>
<keyword evidence="1" id="KW-1133">Transmembrane helix</keyword>
<gene>
    <name evidence="3" type="ORF">AS25_09340</name>
</gene>
<protein>
    <submittedName>
        <fullName evidence="3">ABC transporter</fullName>
    </submittedName>
</protein>
<feature type="domain" description="G" evidence="2">
    <location>
        <begin position="58"/>
        <end position="180"/>
    </location>
</feature>
<dbReference type="EMBL" id="JROM01000041">
    <property type="protein sequence ID" value="KHE73974.1"/>
    <property type="molecule type" value="Genomic_DNA"/>
</dbReference>
<feature type="transmembrane region" description="Helical" evidence="1">
    <location>
        <begin position="430"/>
        <end position="459"/>
    </location>
</feature>
<feature type="transmembrane region" description="Helical" evidence="1">
    <location>
        <begin position="479"/>
        <end position="505"/>
    </location>
</feature>
<dbReference type="GO" id="GO:0005525">
    <property type="term" value="F:GTP binding"/>
    <property type="evidence" value="ECO:0007669"/>
    <property type="project" value="InterPro"/>
</dbReference>
<dbReference type="PANTHER" id="PTHR42698">
    <property type="entry name" value="GTPASE ERA"/>
    <property type="match status" value="1"/>
</dbReference>
<comment type="caution">
    <text evidence="3">The sequence shown here is derived from an EMBL/GenBank/DDBJ whole genome shotgun (WGS) entry which is preliminary data.</text>
</comment>
<dbReference type="GO" id="GO:0005829">
    <property type="term" value="C:cytosol"/>
    <property type="evidence" value="ECO:0007669"/>
    <property type="project" value="TreeGrafter"/>
</dbReference>
<evidence type="ECO:0000313" key="4">
    <source>
        <dbReference type="Proteomes" id="UP000030664"/>
    </source>
</evidence>
<reference evidence="3 4" key="1">
    <citation type="submission" date="2014-09" db="EMBL/GenBank/DDBJ databases">
        <title>High-quality draft genome sequence of Kocuria marina SO9-6, an actinobacterium isolated from a copper mine.</title>
        <authorList>
            <person name="Castro D.B."/>
            <person name="Pereira L.B."/>
            <person name="Silva M.V."/>
            <person name="Silva B.P."/>
            <person name="Zanardi B.R."/>
            <person name="Carlos C."/>
            <person name="Belgini D.R."/>
            <person name="Limache E.G."/>
            <person name="Lacerda G.V."/>
            <person name="Nery M.B."/>
            <person name="Gomes M.B."/>
            <person name="Souza S."/>
            <person name="Silva T.M."/>
            <person name="Rodrigues V.D."/>
            <person name="Paulino L.C."/>
            <person name="Vicentini R."/>
            <person name="Ferraz L.F."/>
            <person name="Ottoboni L.M."/>
        </authorList>
    </citation>
    <scope>NUCLEOTIDE SEQUENCE [LARGE SCALE GENOMIC DNA]</scope>
    <source>
        <strain evidence="3 4">SO9-6</strain>
    </source>
</reference>
<dbReference type="InterPro" id="IPR027417">
    <property type="entry name" value="P-loop_NTPase"/>
</dbReference>
<dbReference type="InterPro" id="IPR005662">
    <property type="entry name" value="GTPase_Era-like"/>
</dbReference>
<name>A0A0B0DFF1_9MICC</name>